<comment type="similarity">
    <text evidence="3">Belongs to the SMC family. SMC6 subfamily.</text>
</comment>
<feature type="region of interest" description="Disordered" evidence="13">
    <location>
        <begin position="743"/>
        <end position="762"/>
    </location>
</feature>
<evidence type="ECO:0000256" key="3">
    <source>
        <dbReference type="ARBA" id="ARBA00006793"/>
    </source>
</evidence>
<dbReference type="AlphaFoldDB" id="A0A1J7J0I4"/>
<keyword evidence="15" id="KW-0378">Hydrolase</keyword>
<feature type="coiled-coil region" evidence="12">
    <location>
        <begin position="767"/>
        <end position="1027"/>
    </location>
</feature>
<keyword evidence="10" id="KW-0234">DNA repair</keyword>
<keyword evidence="6" id="KW-0227">DNA damage</keyword>
<comment type="subcellular location">
    <subcellularLocation>
        <location evidence="2">Chromosome</location>
    </subcellularLocation>
    <subcellularLocation>
        <location evidence="1">Nucleus</location>
    </subcellularLocation>
</comment>
<evidence type="ECO:0000256" key="1">
    <source>
        <dbReference type="ARBA" id="ARBA00004123"/>
    </source>
</evidence>
<feature type="coiled-coil region" evidence="12">
    <location>
        <begin position="376"/>
        <end position="459"/>
    </location>
</feature>
<evidence type="ECO:0000259" key="14">
    <source>
        <dbReference type="Pfam" id="PF02463"/>
    </source>
</evidence>
<dbReference type="GO" id="GO:0030915">
    <property type="term" value="C:Smc5-Smc6 complex"/>
    <property type="evidence" value="ECO:0007669"/>
    <property type="project" value="TreeGrafter"/>
</dbReference>
<evidence type="ECO:0000256" key="8">
    <source>
        <dbReference type="ARBA" id="ARBA00023054"/>
    </source>
</evidence>
<evidence type="ECO:0000256" key="5">
    <source>
        <dbReference type="ARBA" id="ARBA00022741"/>
    </source>
</evidence>
<keyword evidence="9" id="KW-0233">DNA recombination</keyword>
<evidence type="ECO:0000256" key="12">
    <source>
        <dbReference type="SAM" id="Coils"/>
    </source>
</evidence>
<keyword evidence="5" id="KW-0547">Nucleotide-binding</keyword>
<feature type="region of interest" description="Disordered" evidence="13">
    <location>
        <begin position="1075"/>
        <end position="1096"/>
    </location>
</feature>
<keyword evidence="11" id="KW-0539">Nucleus</keyword>
<keyword evidence="4" id="KW-0158">Chromosome</keyword>
<dbReference type="Gene3D" id="3.40.50.300">
    <property type="entry name" value="P-loop containing nucleotide triphosphate hydrolases"/>
    <property type="match status" value="2"/>
</dbReference>
<feature type="domain" description="RecF/RecN/SMC N-terminal" evidence="14">
    <location>
        <begin position="142"/>
        <end position="1155"/>
    </location>
</feature>
<feature type="compositionally biased region" description="Polar residues" evidence="13">
    <location>
        <begin position="31"/>
        <end position="44"/>
    </location>
</feature>
<keyword evidence="8 12" id="KW-0175">Coiled coil</keyword>
<dbReference type="InterPro" id="IPR027417">
    <property type="entry name" value="P-loop_NTPase"/>
</dbReference>
<dbReference type="GO" id="GO:0000724">
    <property type="term" value="P:double-strand break repair via homologous recombination"/>
    <property type="evidence" value="ECO:0007669"/>
    <property type="project" value="TreeGrafter"/>
</dbReference>
<dbReference type="SUPFAM" id="SSF52540">
    <property type="entry name" value="P-loop containing nucleoside triphosphate hydrolases"/>
    <property type="match status" value="1"/>
</dbReference>
<feature type="compositionally biased region" description="Polar residues" evidence="13">
    <location>
        <begin position="1083"/>
        <end position="1093"/>
    </location>
</feature>
<evidence type="ECO:0000256" key="2">
    <source>
        <dbReference type="ARBA" id="ARBA00004286"/>
    </source>
</evidence>
<dbReference type="GO" id="GO:0016787">
    <property type="term" value="F:hydrolase activity"/>
    <property type="evidence" value="ECO:0007669"/>
    <property type="project" value="UniProtKB-KW"/>
</dbReference>
<evidence type="ECO:0000256" key="4">
    <source>
        <dbReference type="ARBA" id="ARBA00022454"/>
    </source>
</evidence>
<dbReference type="FunCoup" id="A0A1J7J0I4">
    <property type="interactions" value="777"/>
</dbReference>
<dbReference type="OrthoDB" id="10072614at2759"/>
<feature type="compositionally biased region" description="Acidic residues" evidence="13">
    <location>
        <begin position="70"/>
        <end position="83"/>
    </location>
</feature>
<organism evidence="15 16">
    <name type="scientific">Coniochaeta ligniaria NRRL 30616</name>
    <dbReference type="NCBI Taxonomy" id="1408157"/>
    <lineage>
        <taxon>Eukaryota</taxon>
        <taxon>Fungi</taxon>
        <taxon>Dikarya</taxon>
        <taxon>Ascomycota</taxon>
        <taxon>Pezizomycotina</taxon>
        <taxon>Sordariomycetes</taxon>
        <taxon>Sordariomycetidae</taxon>
        <taxon>Coniochaetales</taxon>
        <taxon>Coniochaetaceae</taxon>
        <taxon>Coniochaeta</taxon>
    </lineage>
</organism>
<evidence type="ECO:0000256" key="6">
    <source>
        <dbReference type="ARBA" id="ARBA00022763"/>
    </source>
</evidence>
<feature type="coiled-coil region" evidence="12">
    <location>
        <begin position="496"/>
        <end position="523"/>
    </location>
</feature>
<proteinExistence type="inferred from homology"/>
<dbReference type="PANTHER" id="PTHR19306:SF6">
    <property type="entry name" value="STRUCTURAL MAINTENANCE OF CHROMOSOMES PROTEIN 6"/>
    <property type="match status" value="1"/>
</dbReference>
<accession>A0A1J7J0I4</accession>
<evidence type="ECO:0000256" key="10">
    <source>
        <dbReference type="ARBA" id="ARBA00023204"/>
    </source>
</evidence>
<dbReference type="EMBL" id="KV875100">
    <property type="protein sequence ID" value="OIW26833.1"/>
    <property type="molecule type" value="Genomic_DNA"/>
</dbReference>
<dbReference type="GO" id="GO:0005634">
    <property type="term" value="C:nucleus"/>
    <property type="evidence" value="ECO:0007669"/>
    <property type="project" value="UniProtKB-SubCell"/>
</dbReference>
<dbReference type="Pfam" id="PF02463">
    <property type="entry name" value="SMC_N"/>
    <property type="match status" value="1"/>
</dbReference>
<dbReference type="GO" id="GO:0005524">
    <property type="term" value="F:ATP binding"/>
    <property type="evidence" value="ECO:0007669"/>
    <property type="project" value="UniProtKB-KW"/>
</dbReference>
<dbReference type="InterPro" id="IPR003395">
    <property type="entry name" value="RecF/RecN/SMC_N"/>
</dbReference>
<protein>
    <submittedName>
        <fullName evidence="15">p-loop containing nucleoside triphosphate hydrolase protein</fullName>
    </submittedName>
</protein>
<dbReference type="GO" id="GO:0035861">
    <property type="term" value="C:site of double-strand break"/>
    <property type="evidence" value="ECO:0007669"/>
    <property type="project" value="TreeGrafter"/>
</dbReference>
<evidence type="ECO:0000313" key="15">
    <source>
        <dbReference type="EMBL" id="OIW26833.1"/>
    </source>
</evidence>
<reference evidence="15 16" key="1">
    <citation type="submission" date="2016-10" db="EMBL/GenBank/DDBJ databases">
        <title>Draft genome sequence of Coniochaeta ligniaria NRRL30616, a lignocellulolytic fungus for bioabatement of inhibitors in plant biomass hydrolysates.</title>
        <authorList>
            <consortium name="DOE Joint Genome Institute"/>
            <person name="Jimenez D.J."/>
            <person name="Hector R.E."/>
            <person name="Riley R."/>
            <person name="Sun H."/>
            <person name="Grigoriev I.V."/>
            <person name="Van Elsas J.D."/>
            <person name="Nichols N.N."/>
        </authorList>
    </citation>
    <scope>NUCLEOTIDE SEQUENCE [LARGE SCALE GENOMIC DNA]</scope>
    <source>
        <strain evidence="15 16">NRRL 30616</strain>
    </source>
</reference>
<evidence type="ECO:0000256" key="11">
    <source>
        <dbReference type="ARBA" id="ARBA00023242"/>
    </source>
</evidence>
<name>A0A1J7J0I4_9PEZI</name>
<dbReference type="Proteomes" id="UP000182658">
    <property type="component" value="Unassembled WGS sequence"/>
</dbReference>
<dbReference type="InParanoid" id="A0A1J7J0I4"/>
<gene>
    <name evidence="15" type="ORF">CONLIGDRAFT_635091</name>
</gene>
<dbReference type="GO" id="GO:0003697">
    <property type="term" value="F:single-stranded DNA binding"/>
    <property type="evidence" value="ECO:0007669"/>
    <property type="project" value="TreeGrafter"/>
</dbReference>
<keyword evidence="7" id="KW-0067">ATP-binding</keyword>
<keyword evidence="16" id="KW-1185">Reference proteome</keyword>
<feature type="region of interest" description="Disordered" evidence="13">
    <location>
        <begin position="1"/>
        <end position="97"/>
    </location>
</feature>
<dbReference type="SUPFAM" id="SSF161270">
    <property type="entry name" value="PspA lactotransferrin-binding region"/>
    <property type="match status" value="1"/>
</dbReference>
<evidence type="ECO:0000256" key="13">
    <source>
        <dbReference type="SAM" id="MobiDB-lite"/>
    </source>
</evidence>
<dbReference type="PANTHER" id="PTHR19306">
    <property type="entry name" value="STRUCTURAL MAINTENANCE OF CHROMOSOMES 5,6 SMC5, SMC6"/>
    <property type="match status" value="1"/>
</dbReference>
<sequence length="1185" mass="134888">MPSRTVNDLGGSASRKRARRSEAEDDEDSGQVVSVQRARSNLRNDNAKRVRLSSAGPSRRQGKHSRESTPQEDEPDEDAEMEDSAIGLSPPKTQYDEMRDNDFKHLEHQEADDLRATQNILRIQARAEERLGDNLVAHNGILESITCINFMCHERLHVELGPLLNFIVGENGSGKSAILTAITLCLGGKATATNRGGSLKNFIKEGCERASLSVKLKNQGDDAYRADLYGDSIIVERTFSKTGTSGFKVKSAENQIISTKKSEVDEIVEFYALQVDNPLNILSQDNARQFLNASSSAEKYKYFIEGVQLEQLDRDYRLISEFVESSVAKAPLQRERVAIAQREYNQAHRLAEMAKDSSRLKQKRRLLGYQVCWSQVADEERRAVQMDQRLVEMDEQIGGFEQAVAGQAAKMEQLDTNIAEKQAALEAAQEEHSHLDAGVEAVKATYDDAQKQLQQIYNDERNAHMEAKTARNQVKWLDKEIVKEKAKLEQSQGDEVVRQRENLEEVITKRTQLSEKLQKIRESMPGLNENCVSSQNKLNEIRVAMDEKKRDIQATQGRLRQIEGGQGGKYDAYEPGVPNLIRAIENDPSFRVKPLGPIATHVQLLDQKWSTVLENWFGGTLSSFIVTCIEDSKRLQSLMDRCNVRNCGIIIGGRNTIDTTGKEPDAQFNTVLRTLKIDNDVVRSQLVITNAIEQVLLIPERTKGEEVMFNGRSPMNVKQCICFHDTRRNEGLILKTGYQGKNLGTEPVRQNGPLRRPRMKADTGSAISAQKEILQFLQDELRDLDQRRQELQQAHDLNVAQVNERNKEIKTLEPKVKDLDKEIAKIEKHLDSFEGADARLESLTSDLEEQKQRAEHFANQYAEIKVKKENFNKEIEAKKQALAAEKEQKRVAEKAVRDAENEVKKWENLRRLCLAEKNAMHEELDMAKDSKRRMQEKRQQQEQTIQTFTERASEQAPERVHIPEGETHESLNAQYASITKQIKELQRQHGISDQDAFALRDKTKATLDKVRQDYEVSKTTVERLKRTLNQRLTKWQLMQRFISAHARSSFAYLLRERRFRGQLMINHREKQLSLRVEPDKAQKNGSGQSTKTLSGGEKSFSSICLLLSIWESMGAPLRCLDEFDVFMDNVNRAVSTKMLMTAARRSVGRQYIFITPNAIDGKNSLDKDVKIIRLGDPRQRRLADP</sequence>
<dbReference type="STRING" id="1408157.A0A1J7J0I4"/>
<evidence type="ECO:0000313" key="16">
    <source>
        <dbReference type="Proteomes" id="UP000182658"/>
    </source>
</evidence>
<evidence type="ECO:0000256" key="9">
    <source>
        <dbReference type="ARBA" id="ARBA00023172"/>
    </source>
</evidence>
<evidence type="ECO:0000256" key="7">
    <source>
        <dbReference type="ARBA" id="ARBA00022840"/>
    </source>
</evidence>
<dbReference type="GO" id="GO:0003684">
    <property type="term" value="F:damaged DNA binding"/>
    <property type="evidence" value="ECO:0007669"/>
    <property type="project" value="TreeGrafter"/>
</dbReference>